<dbReference type="AlphaFoldDB" id="A0A1H0UD00"/>
<evidence type="ECO:0000313" key="1">
    <source>
        <dbReference type="EMBL" id="SDP64107.1"/>
    </source>
</evidence>
<protein>
    <submittedName>
        <fullName evidence="1">Uncharacterized protein</fullName>
    </submittedName>
</protein>
<name>A0A1H0UD00_9BACI</name>
<evidence type="ECO:0000313" key="2">
    <source>
        <dbReference type="Proteomes" id="UP000199159"/>
    </source>
</evidence>
<dbReference type="STRING" id="930152.SAMN05216565_104316"/>
<reference evidence="2" key="1">
    <citation type="submission" date="2016-10" db="EMBL/GenBank/DDBJ databases">
        <authorList>
            <person name="Varghese N."/>
            <person name="Submissions S."/>
        </authorList>
    </citation>
    <scope>NUCLEOTIDE SEQUENCE [LARGE SCALE GENOMIC DNA]</scope>
    <source>
        <strain evidence="2">IBRC-M10078</strain>
    </source>
</reference>
<dbReference type="RefSeq" id="WP_090853813.1">
    <property type="nucleotide sequence ID" value="NZ_FNJU01000004.1"/>
</dbReference>
<keyword evidence="2" id="KW-1185">Reference proteome</keyword>
<dbReference type="Proteomes" id="UP000199159">
    <property type="component" value="Unassembled WGS sequence"/>
</dbReference>
<organism evidence="1 2">
    <name type="scientific">Litchfieldia salsa</name>
    <dbReference type="NCBI Taxonomy" id="930152"/>
    <lineage>
        <taxon>Bacteria</taxon>
        <taxon>Bacillati</taxon>
        <taxon>Bacillota</taxon>
        <taxon>Bacilli</taxon>
        <taxon>Bacillales</taxon>
        <taxon>Bacillaceae</taxon>
        <taxon>Litchfieldia</taxon>
    </lineage>
</organism>
<gene>
    <name evidence="1" type="ORF">SAMN05216565_104316</name>
</gene>
<accession>A0A1H0UD00</accession>
<proteinExistence type="predicted"/>
<sequence>MVRDTKNKQPINKRYDKELLEDLCIALRNVGVFDYDLIYKDTYELEHIEEVKKIHNELMLRNIDLSPRIKKLSDETKWRMEELLSECLQYPEVLPLVKDEDGIRRRLRCSLCNKGEYRVDDQKFLVCKQCLTEIKNAILSKKPIENVLLFKTYNTEVWCEHSDCDTLLAMLMDKEYSEVWSEAFCIQCIEEELIK</sequence>
<dbReference type="EMBL" id="FNJU01000004">
    <property type="protein sequence ID" value="SDP64107.1"/>
    <property type="molecule type" value="Genomic_DNA"/>
</dbReference>